<gene>
    <name evidence="1" type="ORF">RND81_05G003800</name>
</gene>
<reference evidence="1" key="1">
    <citation type="submission" date="2024-03" db="EMBL/GenBank/DDBJ databases">
        <title>WGS assembly of Saponaria officinalis var. Norfolk2.</title>
        <authorList>
            <person name="Jenkins J."/>
            <person name="Shu S."/>
            <person name="Grimwood J."/>
            <person name="Barry K."/>
            <person name="Goodstein D."/>
            <person name="Schmutz J."/>
            <person name="Leebens-Mack J."/>
            <person name="Osbourn A."/>
        </authorList>
    </citation>
    <scope>NUCLEOTIDE SEQUENCE [LARGE SCALE GENOMIC DNA]</scope>
    <source>
        <strain evidence="1">JIC</strain>
    </source>
</reference>
<evidence type="ECO:0000313" key="1">
    <source>
        <dbReference type="EMBL" id="KAK9723519.1"/>
    </source>
</evidence>
<name>A0AAW1KU72_SAPOF</name>
<dbReference type="Proteomes" id="UP001443914">
    <property type="component" value="Unassembled WGS sequence"/>
</dbReference>
<dbReference type="EMBL" id="JBDFQZ010000005">
    <property type="protein sequence ID" value="KAK9723519.1"/>
    <property type="molecule type" value="Genomic_DNA"/>
</dbReference>
<sequence>MKNVAKCDTWCELQNPVNHRVFERKLRPKPMAEGTSAWASRIASPLQITLILGEGGWLPVPHRARMALTRSQRHGAAAATGGEQGLSRANNPLWKPALIWTRRTLGRCF</sequence>
<organism evidence="1 2">
    <name type="scientific">Saponaria officinalis</name>
    <name type="common">Common soapwort</name>
    <name type="synonym">Lychnis saponaria</name>
    <dbReference type="NCBI Taxonomy" id="3572"/>
    <lineage>
        <taxon>Eukaryota</taxon>
        <taxon>Viridiplantae</taxon>
        <taxon>Streptophyta</taxon>
        <taxon>Embryophyta</taxon>
        <taxon>Tracheophyta</taxon>
        <taxon>Spermatophyta</taxon>
        <taxon>Magnoliopsida</taxon>
        <taxon>eudicotyledons</taxon>
        <taxon>Gunneridae</taxon>
        <taxon>Pentapetalae</taxon>
        <taxon>Caryophyllales</taxon>
        <taxon>Caryophyllaceae</taxon>
        <taxon>Caryophylleae</taxon>
        <taxon>Saponaria</taxon>
    </lineage>
</organism>
<accession>A0AAW1KU72</accession>
<comment type="caution">
    <text evidence="1">The sequence shown here is derived from an EMBL/GenBank/DDBJ whole genome shotgun (WGS) entry which is preliminary data.</text>
</comment>
<dbReference type="AlphaFoldDB" id="A0AAW1KU72"/>
<protein>
    <submittedName>
        <fullName evidence="1">Uncharacterized protein</fullName>
    </submittedName>
</protein>
<dbReference type="PANTHER" id="PTHR33220:SF5">
    <property type="entry name" value="RRNA INTRON-ENCODED HOMING ENDONUCLEASE"/>
    <property type="match status" value="1"/>
</dbReference>
<keyword evidence="2" id="KW-1185">Reference proteome</keyword>
<evidence type="ECO:0000313" key="2">
    <source>
        <dbReference type="Proteomes" id="UP001443914"/>
    </source>
</evidence>
<proteinExistence type="predicted"/>
<dbReference type="PANTHER" id="PTHR33220">
    <property type="entry name" value="BNAA09G04420D PROTEIN"/>
    <property type="match status" value="1"/>
</dbReference>